<evidence type="ECO:0000256" key="1">
    <source>
        <dbReference type="ARBA" id="ARBA00004141"/>
    </source>
</evidence>
<proteinExistence type="inferred from homology"/>
<dbReference type="EMBL" id="OE181115">
    <property type="protein sequence ID" value="CAD7572584.1"/>
    <property type="molecule type" value="Genomic_DNA"/>
</dbReference>
<feature type="domain" description="Methuselah N-terminal" evidence="8">
    <location>
        <begin position="315"/>
        <end position="431"/>
    </location>
</feature>
<evidence type="ECO:0000256" key="7">
    <source>
        <dbReference type="SAM" id="Phobius"/>
    </source>
</evidence>
<keyword evidence="5" id="KW-0675">Receptor</keyword>
<reference evidence="9" key="1">
    <citation type="submission" date="2020-11" db="EMBL/GenBank/DDBJ databases">
        <authorList>
            <person name="Tran Van P."/>
        </authorList>
    </citation>
    <scope>NUCLEOTIDE SEQUENCE</scope>
</reference>
<feature type="transmembrane region" description="Helical" evidence="7">
    <location>
        <begin position="486"/>
        <end position="503"/>
    </location>
</feature>
<dbReference type="InterPro" id="IPR023311">
    <property type="entry name" value="Methusela_ecto_dom_2"/>
</dbReference>
<accession>A0A7R9J4S6</accession>
<dbReference type="InterPro" id="IPR036272">
    <property type="entry name" value="Methuselah_N_sf"/>
</dbReference>
<evidence type="ECO:0000256" key="3">
    <source>
        <dbReference type="ARBA" id="ARBA00022729"/>
    </source>
</evidence>
<organism evidence="9">
    <name type="scientific">Timema californicum</name>
    <name type="common">California timema</name>
    <name type="synonym">Walking stick</name>
    <dbReference type="NCBI Taxonomy" id="61474"/>
    <lineage>
        <taxon>Eukaryota</taxon>
        <taxon>Metazoa</taxon>
        <taxon>Ecdysozoa</taxon>
        <taxon>Arthropoda</taxon>
        <taxon>Hexapoda</taxon>
        <taxon>Insecta</taxon>
        <taxon>Pterygota</taxon>
        <taxon>Neoptera</taxon>
        <taxon>Polyneoptera</taxon>
        <taxon>Phasmatodea</taxon>
        <taxon>Timematodea</taxon>
        <taxon>Timematoidea</taxon>
        <taxon>Timematidae</taxon>
        <taxon>Timema</taxon>
    </lineage>
</organism>
<dbReference type="InterPro" id="IPR052808">
    <property type="entry name" value="GPCR_Mth-like"/>
</dbReference>
<dbReference type="GO" id="GO:0004930">
    <property type="term" value="F:G protein-coupled receptor activity"/>
    <property type="evidence" value="ECO:0007669"/>
    <property type="project" value="UniProtKB-KW"/>
</dbReference>
<keyword evidence="7" id="KW-0472">Membrane</keyword>
<evidence type="ECO:0000256" key="6">
    <source>
        <dbReference type="ARBA" id="ARBA00023224"/>
    </source>
</evidence>
<sequence>MEMEATCYPSDAPLPSAASVHQPPHRVIPTPLSDPNMEGAWGDALDIPLTRRVVVLGALLIWSECGANLAELHSRDFHRRGANFTDVFQNEWETSWTGAPKCCETGYGLEGTREGVNALRCVGIEANENISNVNNFQNLRHDISTQCPSFRLEVLNKVSFDELFFNCVDQLVSGGGLSNELVGLKCEIFNNSDDLSEQDSEAMLNKCCPEHFRYDPYFRDCYQVDDFPSEALLNGVAHAHLSVDKIKHEVITCEGQMIVDDFVPENNVYIFNNGVLLVNSSEQLILNQSTYCIDRTTLQSNHLVLRYCQDIEKTCRERRCFHKCCPDGESMYFQNCTPSQSFKTTNIVSSYDVETYMTLPTRRNSSVIRGYGVVHTLVCNTGMYNTNPNTEPNDWFKLDEFGDLIIPYYSSKVSITNYCLEHIYDNESDAILPVYCFPDEKSLREESPWKFILISVGLIMSSIFLMVTFLVYTFLPSLQNLHGKTLMCHVASLFCAYICLIVAQDATPWIEDTKWCPNIDSKADFPIISSPVALREGRLRQQLRNRNG</sequence>
<feature type="transmembrane region" description="Helical" evidence="7">
    <location>
        <begin position="451"/>
        <end position="474"/>
    </location>
</feature>
<dbReference type="Gene3D" id="2.170.180.11">
    <property type="entry name" value="Methuselah ectodomain, domain 2"/>
    <property type="match status" value="1"/>
</dbReference>
<dbReference type="PANTHER" id="PTHR46953">
    <property type="entry name" value="G-PROTEIN COUPLED RECEPTOR MTH-LIKE 1-RELATED"/>
    <property type="match status" value="1"/>
</dbReference>
<dbReference type="Pfam" id="PF06652">
    <property type="entry name" value="Methuselah_N"/>
    <property type="match status" value="1"/>
</dbReference>
<comment type="similarity">
    <text evidence="2">Belongs to the G-protein coupled receptor 2 family. Mth subfamily.</text>
</comment>
<dbReference type="Gene3D" id="1.20.1070.10">
    <property type="entry name" value="Rhodopsin 7-helix transmembrane proteins"/>
    <property type="match status" value="1"/>
</dbReference>
<evidence type="ECO:0000313" key="9">
    <source>
        <dbReference type="EMBL" id="CAD7572584.1"/>
    </source>
</evidence>
<evidence type="ECO:0000259" key="8">
    <source>
        <dbReference type="Pfam" id="PF06652"/>
    </source>
</evidence>
<dbReference type="AlphaFoldDB" id="A0A7R9J4S6"/>
<dbReference type="PANTHER" id="PTHR46953:SF1">
    <property type="entry name" value="G-PROTEIN COUPLED RECEPTOR MTH-LIKE 1-RELATED"/>
    <property type="match status" value="1"/>
</dbReference>
<evidence type="ECO:0000256" key="4">
    <source>
        <dbReference type="ARBA" id="ARBA00023040"/>
    </source>
</evidence>
<gene>
    <name evidence="9" type="ORF">TCMB3V08_LOCUS5230</name>
</gene>
<dbReference type="InterPro" id="IPR010596">
    <property type="entry name" value="Methuselah_N_dom"/>
</dbReference>
<dbReference type="SUPFAM" id="SSF63877">
    <property type="entry name" value="Methuselah ectodomain"/>
    <property type="match status" value="1"/>
</dbReference>
<keyword evidence="3" id="KW-0732">Signal</keyword>
<evidence type="ECO:0000256" key="5">
    <source>
        <dbReference type="ARBA" id="ARBA00023170"/>
    </source>
</evidence>
<dbReference type="GO" id="GO:0016020">
    <property type="term" value="C:membrane"/>
    <property type="evidence" value="ECO:0007669"/>
    <property type="project" value="UniProtKB-SubCell"/>
</dbReference>
<keyword evidence="7" id="KW-0812">Transmembrane</keyword>
<keyword evidence="6" id="KW-0807">Transducer</keyword>
<name>A0A7R9J4S6_TIMCA</name>
<protein>
    <submittedName>
        <fullName evidence="9">(California timema) hypothetical protein</fullName>
    </submittedName>
</protein>
<comment type="subcellular location">
    <subcellularLocation>
        <location evidence="1">Membrane</location>
        <topology evidence="1">Multi-pass membrane protein</topology>
    </subcellularLocation>
</comment>
<keyword evidence="4" id="KW-0297">G-protein coupled receptor</keyword>
<keyword evidence="7" id="KW-1133">Transmembrane helix</keyword>
<evidence type="ECO:0000256" key="2">
    <source>
        <dbReference type="ARBA" id="ARBA00008979"/>
    </source>
</evidence>